<dbReference type="Proteomes" id="UP000006334">
    <property type="component" value="Unassembled WGS sequence"/>
</dbReference>
<evidence type="ECO:0000313" key="1">
    <source>
        <dbReference type="EMBL" id="GAC16607.1"/>
    </source>
</evidence>
<organism evidence="1 2">
    <name type="scientific">Aliiglaciecola lipolytica E3</name>
    <dbReference type="NCBI Taxonomy" id="1127673"/>
    <lineage>
        <taxon>Bacteria</taxon>
        <taxon>Pseudomonadati</taxon>
        <taxon>Pseudomonadota</taxon>
        <taxon>Gammaproteobacteria</taxon>
        <taxon>Alteromonadales</taxon>
        <taxon>Alteromonadaceae</taxon>
        <taxon>Aliiglaciecola</taxon>
    </lineage>
</organism>
<dbReference type="EMBL" id="BAEN01000076">
    <property type="protein sequence ID" value="GAC16607.1"/>
    <property type="molecule type" value="Genomic_DNA"/>
</dbReference>
<dbReference type="eggNOG" id="ENOG5032X28">
    <property type="taxonomic scope" value="Bacteria"/>
</dbReference>
<protein>
    <recommendedName>
        <fullName evidence="3">Twin-arginine translocation pathway signal</fullName>
    </recommendedName>
</protein>
<dbReference type="OrthoDB" id="6385145at2"/>
<dbReference type="InterPro" id="IPR027056">
    <property type="entry name" value="Gluconate_2DH_su3"/>
</dbReference>
<accession>K6YEL1</accession>
<gene>
    <name evidence="1" type="ORF">GLIP_3996</name>
</gene>
<dbReference type="RefSeq" id="WP_008846409.1">
    <property type="nucleotide sequence ID" value="NZ_BAEN01000076.1"/>
</dbReference>
<evidence type="ECO:0000313" key="2">
    <source>
        <dbReference type="Proteomes" id="UP000006334"/>
    </source>
</evidence>
<dbReference type="Pfam" id="PF13618">
    <property type="entry name" value="Gluconate_2-dh3"/>
    <property type="match status" value="1"/>
</dbReference>
<dbReference type="AlphaFoldDB" id="K6YEL1"/>
<evidence type="ECO:0008006" key="3">
    <source>
        <dbReference type="Google" id="ProtNLM"/>
    </source>
</evidence>
<proteinExistence type="predicted"/>
<dbReference type="STRING" id="1127673.GLIP_3996"/>
<sequence length="206" mass="23309">MSDKLKPDDLTQPQRRQFIQHLVRAMGVTTATALVYGSNLNVAMGYQIRTNAKDTAGVLFDQPMMLTLKHVANTILPRTDTPSGADLDCHGFVDNQLFRCHSESEQRTCIDILKDIEEYSVNKYQLSFSQLDAQKQQKTLQSLEALDGFNKFQKNQFTLLKSLIIFGYFTSEVGAKEILRYDPVPGGFSVIPLKENDKVWGSLAYY</sequence>
<keyword evidence="2" id="KW-1185">Reference proteome</keyword>
<comment type="caution">
    <text evidence="1">The sequence shown here is derived from an EMBL/GenBank/DDBJ whole genome shotgun (WGS) entry which is preliminary data.</text>
</comment>
<name>K6YEL1_9ALTE</name>
<reference evidence="1 2" key="1">
    <citation type="journal article" date="2017" name="Antonie Van Leeuwenhoek">
        <title>Rhizobium rhizosphaerae sp. nov., a novel species isolated from rice rhizosphere.</title>
        <authorList>
            <person name="Zhao J.J."/>
            <person name="Zhang J."/>
            <person name="Zhang R.J."/>
            <person name="Zhang C.W."/>
            <person name="Yin H.Q."/>
            <person name="Zhang X.X."/>
        </authorList>
    </citation>
    <scope>NUCLEOTIDE SEQUENCE [LARGE SCALE GENOMIC DNA]</scope>
    <source>
        <strain evidence="1 2">E3</strain>
    </source>
</reference>